<evidence type="ECO:0000313" key="1">
    <source>
        <dbReference type="EMBL" id="KAK9723326.1"/>
    </source>
</evidence>
<comment type="caution">
    <text evidence="1">The sequence shown here is derived from an EMBL/GenBank/DDBJ whole genome shotgun (WGS) entry which is preliminary data.</text>
</comment>
<dbReference type="AlphaFoldDB" id="A0AAW1KRB9"/>
<proteinExistence type="predicted"/>
<dbReference type="Proteomes" id="UP001458880">
    <property type="component" value="Unassembled WGS sequence"/>
</dbReference>
<protein>
    <submittedName>
        <fullName evidence="1">Uncharacterized protein</fullName>
    </submittedName>
</protein>
<accession>A0AAW1KRB9</accession>
<sequence>MPTNSKLPETTMESLQLRGDDTDYESDYSQVSFHSEQIVSNLSKNGLDTRKMKPVKATVKNVTFSPRTNVDEDDITLRRQKLEFNLTNVQVEESLSTEFHKSLQQRYDRVEGALDALSQYIDAVCLEMKACYRLCQQLNFLVNEKSFKVNECMGKLTKQVCKDTDLSFHYQIKEKIFMILQNKSEFTNLLTDYNNRRTDFKMDKLQRQYDKILANYQHSRYILDKYIPDEISQRIGVLLNCLCEFGDDLQRMASERTDMAQMFRHLRTNIKFSSNSNDLVHGKSENAHCSTN</sequence>
<keyword evidence="2" id="KW-1185">Reference proteome</keyword>
<reference evidence="1 2" key="1">
    <citation type="journal article" date="2024" name="BMC Genomics">
        <title>De novo assembly and annotation of Popillia japonica's genome with initial clues to its potential as an invasive pest.</title>
        <authorList>
            <person name="Cucini C."/>
            <person name="Boschi S."/>
            <person name="Funari R."/>
            <person name="Cardaioli E."/>
            <person name="Iannotti N."/>
            <person name="Marturano G."/>
            <person name="Paoli F."/>
            <person name="Bruttini M."/>
            <person name="Carapelli A."/>
            <person name="Frati F."/>
            <person name="Nardi F."/>
        </authorList>
    </citation>
    <scope>NUCLEOTIDE SEQUENCE [LARGE SCALE GENOMIC DNA]</scope>
    <source>
        <strain evidence="1">DMR45628</strain>
    </source>
</reference>
<dbReference type="EMBL" id="JASPKY010000181">
    <property type="protein sequence ID" value="KAK9723326.1"/>
    <property type="molecule type" value="Genomic_DNA"/>
</dbReference>
<evidence type="ECO:0000313" key="2">
    <source>
        <dbReference type="Proteomes" id="UP001458880"/>
    </source>
</evidence>
<gene>
    <name evidence="1" type="ORF">QE152_g19259</name>
</gene>
<name>A0AAW1KRB9_POPJA</name>
<organism evidence="1 2">
    <name type="scientific">Popillia japonica</name>
    <name type="common">Japanese beetle</name>
    <dbReference type="NCBI Taxonomy" id="7064"/>
    <lineage>
        <taxon>Eukaryota</taxon>
        <taxon>Metazoa</taxon>
        <taxon>Ecdysozoa</taxon>
        <taxon>Arthropoda</taxon>
        <taxon>Hexapoda</taxon>
        <taxon>Insecta</taxon>
        <taxon>Pterygota</taxon>
        <taxon>Neoptera</taxon>
        <taxon>Endopterygota</taxon>
        <taxon>Coleoptera</taxon>
        <taxon>Polyphaga</taxon>
        <taxon>Scarabaeiformia</taxon>
        <taxon>Scarabaeidae</taxon>
        <taxon>Rutelinae</taxon>
        <taxon>Popillia</taxon>
    </lineage>
</organism>